<evidence type="ECO:0000313" key="19">
    <source>
        <dbReference type="EMBL" id="KYG35080.1"/>
    </source>
</evidence>
<evidence type="ECO:0000256" key="17">
    <source>
        <dbReference type="SAM" id="MobiDB-lite"/>
    </source>
</evidence>
<gene>
    <name evidence="14" type="primary">rnhB</name>
    <name evidence="19" type="ORF">AZF04_01730</name>
</gene>
<dbReference type="RefSeq" id="WP_061947304.1">
    <property type="nucleotide sequence ID" value="NZ_LTAO01000001.1"/>
</dbReference>
<keyword evidence="20" id="KW-1185">Reference proteome</keyword>
<evidence type="ECO:0000256" key="13">
    <source>
        <dbReference type="ARBA" id="ARBA00023211"/>
    </source>
</evidence>
<protein>
    <recommendedName>
        <fullName evidence="7 14">Ribonuclease HII</fullName>
        <shortName evidence="14">RNase HII</shortName>
        <ecNumber evidence="6 14">3.1.26.4</ecNumber>
    </recommendedName>
</protein>
<dbReference type="HAMAP" id="MF_00052_B">
    <property type="entry name" value="RNase_HII_B"/>
    <property type="match status" value="1"/>
</dbReference>
<dbReference type="InterPro" id="IPR024567">
    <property type="entry name" value="RNase_HII/HIII_dom"/>
</dbReference>
<dbReference type="EMBL" id="LTAO01000001">
    <property type="protein sequence ID" value="KYG35080.1"/>
    <property type="molecule type" value="Genomic_DNA"/>
</dbReference>
<evidence type="ECO:0000256" key="2">
    <source>
        <dbReference type="ARBA" id="ARBA00001946"/>
    </source>
</evidence>
<comment type="similarity">
    <text evidence="5 14 16">Belongs to the RNase HII family.</text>
</comment>
<dbReference type="Gene3D" id="3.30.420.10">
    <property type="entry name" value="Ribonuclease H-like superfamily/Ribonuclease H"/>
    <property type="match status" value="1"/>
</dbReference>
<dbReference type="GO" id="GO:0006298">
    <property type="term" value="P:mismatch repair"/>
    <property type="evidence" value="ECO:0007669"/>
    <property type="project" value="TreeGrafter"/>
</dbReference>
<dbReference type="GO" id="GO:0030145">
    <property type="term" value="F:manganese ion binding"/>
    <property type="evidence" value="ECO:0007669"/>
    <property type="project" value="UniProtKB-UniRule"/>
</dbReference>
<dbReference type="PROSITE" id="PS51975">
    <property type="entry name" value="RNASE_H_2"/>
    <property type="match status" value="1"/>
</dbReference>
<dbReference type="GO" id="GO:0032299">
    <property type="term" value="C:ribonuclease H2 complex"/>
    <property type="evidence" value="ECO:0007669"/>
    <property type="project" value="TreeGrafter"/>
</dbReference>
<sequence length="274" mass="31233">MKLEELTIKEVEEWLDKEEYSSTERLEALKNDSRKGVQSLLRRHQRKIEAHNKLIEMHQDMLKFEWELYDQGYQHIAGIDEVGRGPLAGPVVTAAVILPKDFQLLGLNDSKKLSKEKREKFAEIIKKEAQSYSIIFSTAAEIDQLNIYQATKKAMEKAVQSLSLEADHLLVDAMNLTVDIPQTSLIKGDARSLSIAASSCLAKVARDTYMEQLHKKFPQYHFDKNMGYGTKEHLEGIKKFGILPSEHRKSFQPVSESIRQSRQEGTGPVQTSLF</sequence>
<keyword evidence="8 14" id="KW-0963">Cytoplasm</keyword>
<dbReference type="InterPro" id="IPR001352">
    <property type="entry name" value="RNase_HII/HIII"/>
</dbReference>
<evidence type="ECO:0000256" key="15">
    <source>
        <dbReference type="PROSITE-ProRule" id="PRU01319"/>
    </source>
</evidence>
<dbReference type="FunFam" id="3.30.420.10:FF:000006">
    <property type="entry name" value="Ribonuclease HII"/>
    <property type="match status" value="1"/>
</dbReference>
<dbReference type="NCBIfam" id="NF000595">
    <property type="entry name" value="PRK00015.1-3"/>
    <property type="match status" value="1"/>
</dbReference>
<evidence type="ECO:0000256" key="4">
    <source>
        <dbReference type="ARBA" id="ARBA00004496"/>
    </source>
</evidence>
<evidence type="ECO:0000256" key="7">
    <source>
        <dbReference type="ARBA" id="ARBA00019179"/>
    </source>
</evidence>
<keyword evidence="11 14" id="KW-0255">Endonuclease</keyword>
<organism evidence="19 20">
    <name type="scientific">Alkalihalobacillus trypoxylicola</name>
    <dbReference type="NCBI Taxonomy" id="519424"/>
    <lineage>
        <taxon>Bacteria</taxon>
        <taxon>Bacillati</taxon>
        <taxon>Bacillota</taxon>
        <taxon>Bacilli</taxon>
        <taxon>Bacillales</taxon>
        <taxon>Bacillaceae</taxon>
        <taxon>Alkalihalobacillus</taxon>
    </lineage>
</organism>
<reference evidence="19" key="1">
    <citation type="submission" date="2016-02" db="EMBL/GenBank/DDBJ databases">
        <title>Genome sequence of Bacillus trypoxylicola KCTC 13244(T).</title>
        <authorList>
            <person name="Jeong H."/>
            <person name="Park S.-H."/>
            <person name="Choi S.-K."/>
        </authorList>
    </citation>
    <scope>NUCLEOTIDE SEQUENCE [LARGE SCALE GENOMIC DNA]</scope>
    <source>
        <strain evidence="19">KCTC 13244</strain>
    </source>
</reference>
<accession>A0A162F956</accession>
<evidence type="ECO:0000313" key="20">
    <source>
        <dbReference type="Proteomes" id="UP000075806"/>
    </source>
</evidence>
<comment type="cofactor">
    <cofactor evidence="2">
        <name>Mg(2+)</name>
        <dbReference type="ChEBI" id="CHEBI:18420"/>
    </cofactor>
</comment>
<dbReference type="InterPro" id="IPR036397">
    <property type="entry name" value="RNaseH_sf"/>
</dbReference>
<evidence type="ECO:0000256" key="16">
    <source>
        <dbReference type="RuleBase" id="RU003515"/>
    </source>
</evidence>
<dbReference type="GO" id="GO:0043137">
    <property type="term" value="P:DNA replication, removal of RNA primer"/>
    <property type="evidence" value="ECO:0007669"/>
    <property type="project" value="TreeGrafter"/>
</dbReference>
<dbReference type="NCBIfam" id="NF000594">
    <property type="entry name" value="PRK00015.1-1"/>
    <property type="match status" value="1"/>
</dbReference>
<feature type="domain" description="RNase H type-2" evidence="18">
    <location>
        <begin position="74"/>
        <end position="263"/>
    </location>
</feature>
<dbReference type="GO" id="GO:0004523">
    <property type="term" value="F:RNA-DNA hybrid ribonuclease activity"/>
    <property type="evidence" value="ECO:0007669"/>
    <property type="project" value="UniProtKB-UniRule"/>
</dbReference>
<evidence type="ECO:0000256" key="5">
    <source>
        <dbReference type="ARBA" id="ARBA00007383"/>
    </source>
</evidence>
<evidence type="ECO:0000256" key="10">
    <source>
        <dbReference type="ARBA" id="ARBA00022723"/>
    </source>
</evidence>
<dbReference type="GO" id="GO:0005737">
    <property type="term" value="C:cytoplasm"/>
    <property type="evidence" value="ECO:0007669"/>
    <property type="project" value="UniProtKB-SubCell"/>
</dbReference>
<comment type="caution">
    <text evidence="19">The sequence shown here is derived from an EMBL/GenBank/DDBJ whole genome shotgun (WGS) entry which is preliminary data.</text>
</comment>
<dbReference type="Proteomes" id="UP000075806">
    <property type="component" value="Unassembled WGS sequence"/>
</dbReference>
<comment type="catalytic activity">
    <reaction evidence="1 14 15 16">
        <text>Endonucleolytic cleavage to 5'-phosphomonoester.</text>
        <dbReference type="EC" id="3.1.26.4"/>
    </reaction>
</comment>
<dbReference type="InterPro" id="IPR022898">
    <property type="entry name" value="RNase_HII"/>
</dbReference>
<name>A0A162F956_9BACI</name>
<evidence type="ECO:0000259" key="18">
    <source>
        <dbReference type="PROSITE" id="PS51975"/>
    </source>
</evidence>
<evidence type="ECO:0000256" key="3">
    <source>
        <dbReference type="ARBA" id="ARBA00004065"/>
    </source>
</evidence>
<feature type="binding site" evidence="14 15">
    <location>
        <position position="81"/>
    </location>
    <ligand>
        <name>a divalent metal cation</name>
        <dbReference type="ChEBI" id="CHEBI:60240"/>
    </ligand>
</feature>
<dbReference type="STRING" id="519424.AZF04_01730"/>
<evidence type="ECO:0000256" key="11">
    <source>
        <dbReference type="ARBA" id="ARBA00022759"/>
    </source>
</evidence>
<dbReference type="SUPFAM" id="SSF53098">
    <property type="entry name" value="Ribonuclease H-like"/>
    <property type="match status" value="1"/>
</dbReference>
<dbReference type="GO" id="GO:0003723">
    <property type="term" value="F:RNA binding"/>
    <property type="evidence" value="ECO:0007669"/>
    <property type="project" value="UniProtKB-UniRule"/>
</dbReference>
<feature type="compositionally biased region" description="Polar residues" evidence="17">
    <location>
        <begin position="252"/>
        <end position="274"/>
    </location>
</feature>
<keyword evidence="9 14" id="KW-0540">Nuclease</keyword>
<dbReference type="Pfam" id="PF01351">
    <property type="entry name" value="RNase_HII"/>
    <property type="match status" value="1"/>
</dbReference>
<dbReference type="PANTHER" id="PTHR10954">
    <property type="entry name" value="RIBONUCLEASE H2 SUBUNIT A"/>
    <property type="match status" value="1"/>
</dbReference>
<keyword evidence="12 14" id="KW-0378">Hydrolase</keyword>
<feature type="binding site" evidence="14 15">
    <location>
        <position position="172"/>
    </location>
    <ligand>
        <name>a divalent metal cation</name>
        <dbReference type="ChEBI" id="CHEBI:60240"/>
    </ligand>
</feature>
<comment type="cofactor">
    <cofactor evidence="14 15">
        <name>Mn(2+)</name>
        <dbReference type="ChEBI" id="CHEBI:29035"/>
    </cofactor>
    <cofactor evidence="14 15">
        <name>Mg(2+)</name>
        <dbReference type="ChEBI" id="CHEBI:18420"/>
    </cofactor>
    <text evidence="14 15">Manganese or magnesium. Binds 1 divalent metal ion per monomer in the absence of substrate. May bind a second metal ion after substrate binding.</text>
</comment>
<evidence type="ECO:0000256" key="8">
    <source>
        <dbReference type="ARBA" id="ARBA00022490"/>
    </source>
</evidence>
<dbReference type="EC" id="3.1.26.4" evidence="6 14"/>
<evidence type="ECO:0000256" key="1">
    <source>
        <dbReference type="ARBA" id="ARBA00000077"/>
    </source>
</evidence>
<keyword evidence="13 14" id="KW-0464">Manganese</keyword>
<dbReference type="PANTHER" id="PTHR10954:SF18">
    <property type="entry name" value="RIBONUCLEASE HII"/>
    <property type="match status" value="1"/>
</dbReference>
<evidence type="ECO:0000256" key="9">
    <source>
        <dbReference type="ARBA" id="ARBA00022722"/>
    </source>
</evidence>
<evidence type="ECO:0000256" key="6">
    <source>
        <dbReference type="ARBA" id="ARBA00012180"/>
    </source>
</evidence>
<feature type="region of interest" description="Disordered" evidence="17">
    <location>
        <begin position="251"/>
        <end position="274"/>
    </location>
</feature>
<feature type="binding site" evidence="14 15">
    <location>
        <position position="80"/>
    </location>
    <ligand>
        <name>a divalent metal cation</name>
        <dbReference type="ChEBI" id="CHEBI:60240"/>
    </ligand>
</feature>
<keyword evidence="10 14" id="KW-0479">Metal-binding</keyword>
<evidence type="ECO:0000256" key="12">
    <source>
        <dbReference type="ARBA" id="ARBA00022801"/>
    </source>
</evidence>
<evidence type="ECO:0000256" key="14">
    <source>
        <dbReference type="HAMAP-Rule" id="MF_00052"/>
    </source>
</evidence>
<comment type="function">
    <text evidence="3 14 16">Endonuclease that specifically degrades the RNA of RNA-DNA hybrids.</text>
</comment>
<dbReference type="CDD" id="cd07182">
    <property type="entry name" value="RNase_HII_bacteria_HII_like"/>
    <property type="match status" value="1"/>
</dbReference>
<dbReference type="InterPro" id="IPR012337">
    <property type="entry name" value="RNaseH-like_sf"/>
</dbReference>
<comment type="subcellular location">
    <subcellularLocation>
        <location evidence="4 14">Cytoplasm</location>
    </subcellularLocation>
</comment>
<dbReference type="AlphaFoldDB" id="A0A162F956"/>
<dbReference type="OrthoDB" id="9803420at2"/>
<proteinExistence type="inferred from homology"/>